<reference evidence="2 3" key="1">
    <citation type="submission" date="2020-08" db="EMBL/GenBank/DDBJ databases">
        <title>Sequencing the genomes of 1000 actinobacteria strains.</title>
        <authorList>
            <person name="Klenk H.-P."/>
        </authorList>
    </citation>
    <scope>NUCLEOTIDE SEQUENCE [LARGE SCALE GENOMIC DNA]</scope>
    <source>
        <strain evidence="2 3">DSM 45084</strain>
    </source>
</reference>
<dbReference type="Gene3D" id="3.10.129.110">
    <property type="entry name" value="Polyketide synthase dehydratase"/>
    <property type="match status" value="1"/>
</dbReference>
<feature type="region of interest" description="Disordered" evidence="1">
    <location>
        <begin position="44"/>
        <end position="66"/>
    </location>
</feature>
<dbReference type="EMBL" id="JACHJS010000001">
    <property type="protein sequence ID" value="MBB4965644.1"/>
    <property type="molecule type" value="Genomic_DNA"/>
</dbReference>
<dbReference type="Proteomes" id="UP000542674">
    <property type="component" value="Unassembled WGS sequence"/>
</dbReference>
<dbReference type="AlphaFoldDB" id="A0A7W7WVS3"/>
<comment type="caution">
    <text evidence="2">The sequence shown here is derived from an EMBL/GenBank/DDBJ whole genome shotgun (WGS) entry which is preliminary data.</text>
</comment>
<dbReference type="InterPro" id="IPR042104">
    <property type="entry name" value="PKS_dehydratase_sf"/>
</dbReference>
<accession>A0A7W7WVS3</accession>
<sequence length="66" mass="6885">MIFVDLAERPHATLHPAALDAALHALALGSDSAARVPFSWRGARLHAPGSHPGGRGCRRPGPAVSR</sequence>
<proteinExistence type="predicted"/>
<organism evidence="2 3">
    <name type="scientific">Saccharothrix violaceirubra</name>
    <dbReference type="NCBI Taxonomy" id="413306"/>
    <lineage>
        <taxon>Bacteria</taxon>
        <taxon>Bacillati</taxon>
        <taxon>Actinomycetota</taxon>
        <taxon>Actinomycetes</taxon>
        <taxon>Pseudonocardiales</taxon>
        <taxon>Pseudonocardiaceae</taxon>
        <taxon>Saccharothrix</taxon>
    </lineage>
</organism>
<evidence type="ECO:0000313" key="3">
    <source>
        <dbReference type="Proteomes" id="UP000542674"/>
    </source>
</evidence>
<gene>
    <name evidence="2" type="ORF">F4559_003003</name>
</gene>
<protein>
    <submittedName>
        <fullName evidence="2">Uncharacterized protein</fullName>
    </submittedName>
</protein>
<evidence type="ECO:0000313" key="2">
    <source>
        <dbReference type="EMBL" id="MBB4965644.1"/>
    </source>
</evidence>
<evidence type="ECO:0000256" key="1">
    <source>
        <dbReference type="SAM" id="MobiDB-lite"/>
    </source>
</evidence>
<name>A0A7W7WVS3_9PSEU</name>
<keyword evidence="3" id="KW-1185">Reference proteome</keyword>
<dbReference type="RefSeq" id="WP_184669258.1">
    <property type="nucleotide sequence ID" value="NZ_BAABAI010000029.1"/>
</dbReference>